<dbReference type="AlphaFoldDB" id="A0A813K8B7"/>
<protein>
    <submittedName>
        <fullName evidence="3">Uncharacterized protein</fullName>
    </submittedName>
</protein>
<evidence type="ECO:0000313" key="3">
    <source>
        <dbReference type="EMBL" id="CAE8695309.1"/>
    </source>
</evidence>
<dbReference type="Proteomes" id="UP000626109">
    <property type="component" value="Unassembled WGS sequence"/>
</dbReference>
<dbReference type="EMBL" id="CAJNNW010028237">
    <property type="protein sequence ID" value="CAE8695309.1"/>
    <property type="molecule type" value="Genomic_DNA"/>
</dbReference>
<evidence type="ECO:0000256" key="1">
    <source>
        <dbReference type="SAM" id="MobiDB-lite"/>
    </source>
</evidence>
<comment type="caution">
    <text evidence="3">The sequence shown here is derived from an EMBL/GenBank/DDBJ whole genome shotgun (WGS) entry which is preliminary data.</text>
</comment>
<name>A0A813K8B7_POLGL</name>
<feature type="region of interest" description="Disordered" evidence="1">
    <location>
        <begin position="74"/>
        <end position="113"/>
    </location>
</feature>
<evidence type="ECO:0000256" key="2">
    <source>
        <dbReference type="SAM" id="Phobius"/>
    </source>
</evidence>
<keyword evidence="2" id="KW-0812">Transmembrane</keyword>
<keyword evidence="2" id="KW-0472">Membrane</keyword>
<keyword evidence="2" id="KW-1133">Transmembrane helix</keyword>
<evidence type="ECO:0000313" key="4">
    <source>
        <dbReference type="Proteomes" id="UP000626109"/>
    </source>
</evidence>
<organism evidence="3 4">
    <name type="scientific">Polarella glacialis</name>
    <name type="common">Dinoflagellate</name>
    <dbReference type="NCBI Taxonomy" id="89957"/>
    <lineage>
        <taxon>Eukaryota</taxon>
        <taxon>Sar</taxon>
        <taxon>Alveolata</taxon>
        <taxon>Dinophyceae</taxon>
        <taxon>Suessiales</taxon>
        <taxon>Suessiaceae</taxon>
        <taxon>Polarella</taxon>
    </lineage>
</organism>
<feature type="transmembrane region" description="Helical" evidence="2">
    <location>
        <begin position="42"/>
        <end position="63"/>
    </location>
</feature>
<reference evidence="3" key="1">
    <citation type="submission" date="2021-02" db="EMBL/GenBank/DDBJ databases">
        <authorList>
            <person name="Dougan E. K."/>
            <person name="Rhodes N."/>
            <person name="Thang M."/>
            <person name="Chan C."/>
        </authorList>
    </citation>
    <scope>NUCLEOTIDE SEQUENCE</scope>
</reference>
<gene>
    <name evidence="3" type="ORF">PGLA2088_LOCUS29274</name>
</gene>
<sequence>MANAGRNDVATSDRLANWAGVLDDRLRAAIKPGAVGGPFGAVAVPAALLGGLFAATLLGAASYRRSAKQLARALPPLPPLPQANKASVPSAAAPGSRAASAAPSEPVGRAPKPSEVLTKGELVRLFVVPGICAAALVSTLGGICRWSLDVDTMDDAVRQVRWLLGSGARPSRIGVQGQSRQADSE</sequence>
<accession>A0A813K8B7</accession>
<feature type="compositionally biased region" description="Low complexity" evidence="1">
    <location>
        <begin position="82"/>
        <end position="106"/>
    </location>
</feature>
<proteinExistence type="predicted"/>
<feature type="transmembrane region" description="Helical" evidence="2">
    <location>
        <begin position="122"/>
        <end position="148"/>
    </location>
</feature>